<evidence type="ECO:0000313" key="1">
    <source>
        <dbReference type="EMBL" id="GAJ00955.1"/>
    </source>
</evidence>
<accession>X1V7I2</accession>
<dbReference type="AlphaFoldDB" id="X1V7I2"/>
<dbReference type="Pfam" id="PF11832">
    <property type="entry name" value="DUF3352"/>
    <property type="match status" value="1"/>
</dbReference>
<proteinExistence type="predicted"/>
<sequence>KTYSIKPEINRSLKMIPANSALYYWTNAFDPSYAKDMLIKDPRMDKEKLSVIEGELKKLGTTIEELSGALGNQYGVIITDVITTFFFPLPKVALFIEVKDQAMIENLVFSLIQNREMTMQQEIYEGVDIKNIMLPMGQEIQPAYAFFNGFYIFAINPQQIKDMIDTYKSGNNITTDADFQAVNKGLTDNNNMISFAKFSFLIDKMGGLFEMAKLGSMAAQDQAAVQKSNIIADEVFKPLLEGLKVCSAVGTRMVYGDEEIEIDTYYKIAE</sequence>
<reference evidence="1" key="1">
    <citation type="journal article" date="2014" name="Front. Microbiol.">
        <title>High frequency of phylogenetically diverse reductive dehalogenase-homologous genes in deep subseafloor sedimentary metagenomes.</title>
        <authorList>
            <person name="Kawai M."/>
            <person name="Futagami T."/>
            <person name="Toyoda A."/>
            <person name="Takaki Y."/>
            <person name="Nishi S."/>
            <person name="Hori S."/>
            <person name="Arai W."/>
            <person name="Tsubouchi T."/>
            <person name="Morono Y."/>
            <person name="Uchiyama I."/>
            <person name="Ito T."/>
            <person name="Fujiyama A."/>
            <person name="Inagaki F."/>
            <person name="Takami H."/>
        </authorList>
    </citation>
    <scope>NUCLEOTIDE SEQUENCE</scope>
    <source>
        <strain evidence="1">Expedition CK06-06</strain>
    </source>
</reference>
<feature type="non-terminal residue" evidence="1">
    <location>
        <position position="1"/>
    </location>
</feature>
<gene>
    <name evidence="1" type="ORF">S12H4_27934</name>
</gene>
<dbReference type="EMBL" id="BARW01015983">
    <property type="protein sequence ID" value="GAJ00955.1"/>
    <property type="molecule type" value="Genomic_DNA"/>
</dbReference>
<organism evidence="1">
    <name type="scientific">marine sediment metagenome</name>
    <dbReference type="NCBI Taxonomy" id="412755"/>
    <lineage>
        <taxon>unclassified sequences</taxon>
        <taxon>metagenomes</taxon>
        <taxon>ecological metagenomes</taxon>
    </lineage>
</organism>
<dbReference type="InterPro" id="IPR021787">
    <property type="entry name" value="DUF3352"/>
</dbReference>
<comment type="caution">
    <text evidence="1">The sequence shown here is derived from an EMBL/GenBank/DDBJ whole genome shotgun (WGS) entry which is preliminary data.</text>
</comment>
<evidence type="ECO:0008006" key="2">
    <source>
        <dbReference type="Google" id="ProtNLM"/>
    </source>
</evidence>
<name>X1V7I2_9ZZZZ</name>
<protein>
    <recommendedName>
        <fullName evidence="2">DUF3352 domain-containing protein</fullName>
    </recommendedName>
</protein>